<comment type="caution">
    <text evidence="2">The sequence shown here is derived from an EMBL/GenBank/DDBJ whole genome shotgun (WGS) entry which is preliminary data.</text>
</comment>
<evidence type="ECO:0000313" key="2">
    <source>
        <dbReference type="EMBL" id="MFC5054550.1"/>
    </source>
</evidence>
<sequence>MNADDRVLLLDLENLGTVRLRPRPLRARLETLLAAAGEIHHAVAAYALPTGEDTDPLASLLAELRIAPLRVPPGADGAEVALLAHARHVHTEGGRIFLVGSADGRFVELAGLGRVELLVWEGQPVATRLAERAHHVHRLARPTGTPTEDAGGQHEHEPSDAPIMPAPSAGPVRGEVSVAVRLLTGVATGIGVAVGHRLLDTVLPRRNR</sequence>
<name>A0ABV9XZ92_9PSEU</name>
<evidence type="ECO:0008006" key="4">
    <source>
        <dbReference type="Google" id="ProtNLM"/>
    </source>
</evidence>
<evidence type="ECO:0000313" key="3">
    <source>
        <dbReference type="Proteomes" id="UP001595833"/>
    </source>
</evidence>
<dbReference type="Proteomes" id="UP001595833">
    <property type="component" value="Unassembled WGS sequence"/>
</dbReference>
<dbReference type="EMBL" id="JBHSJB010000011">
    <property type="protein sequence ID" value="MFC5054550.1"/>
    <property type="molecule type" value="Genomic_DNA"/>
</dbReference>
<dbReference type="RefSeq" id="WP_344034146.1">
    <property type="nucleotide sequence ID" value="NZ_BAAAKE010000001.1"/>
</dbReference>
<protein>
    <recommendedName>
        <fullName evidence="4">NYN domain-containing protein</fullName>
    </recommendedName>
</protein>
<reference evidence="3" key="1">
    <citation type="journal article" date="2019" name="Int. J. Syst. Evol. Microbiol.">
        <title>The Global Catalogue of Microorganisms (GCM) 10K type strain sequencing project: providing services to taxonomists for standard genome sequencing and annotation.</title>
        <authorList>
            <consortium name="The Broad Institute Genomics Platform"/>
            <consortium name="The Broad Institute Genome Sequencing Center for Infectious Disease"/>
            <person name="Wu L."/>
            <person name="Ma J."/>
        </authorList>
    </citation>
    <scope>NUCLEOTIDE SEQUENCE [LARGE SCALE GENOMIC DNA]</scope>
    <source>
        <strain evidence="3">KCTC 12848</strain>
    </source>
</reference>
<organism evidence="2 3">
    <name type="scientific">Saccharothrix xinjiangensis</name>
    <dbReference type="NCBI Taxonomy" id="204798"/>
    <lineage>
        <taxon>Bacteria</taxon>
        <taxon>Bacillati</taxon>
        <taxon>Actinomycetota</taxon>
        <taxon>Actinomycetes</taxon>
        <taxon>Pseudonocardiales</taxon>
        <taxon>Pseudonocardiaceae</taxon>
        <taxon>Saccharothrix</taxon>
    </lineage>
</organism>
<feature type="region of interest" description="Disordered" evidence="1">
    <location>
        <begin position="139"/>
        <end position="170"/>
    </location>
</feature>
<accession>A0ABV9XZ92</accession>
<evidence type="ECO:0000256" key="1">
    <source>
        <dbReference type="SAM" id="MobiDB-lite"/>
    </source>
</evidence>
<gene>
    <name evidence="2" type="ORF">ACFPFM_12390</name>
</gene>
<proteinExistence type="predicted"/>
<keyword evidence="3" id="KW-1185">Reference proteome</keyword>